<proteinExistence type="inferred from homology"/>
<dbReference type="Gene3D" id="3.40.50.720">
    <property type="entry name" value="NAD(P)-binding Rossmann-like Domain"/>
    <property type="match status" value="1"/>
</dbReference>
<dbReference type="EMBL" id="KV745792">
    <property type="protein sequence ID" value="OCK73399.1"/>
    <property type="molecule type" value="Genomic_DNA"/>
</dbReference>
<evidence type="ECO:0000313" key="4">
    <source>
        <dbReference type="EMBL" id="OCK73399.1"/>
    </source>
</evidence>
<evidence type="ECO:0000259" key="3">
    <source>
        <dbReference type="Pfam" id="PF01370"/>
    </source>
</evidence>
<comment type="similarity">
    <text evidence="2">Belongs to the NAD(P)-dependent epimerase/dehydratase family. Dihydroflavonol-4-reductase subfamily.</text>
</comment>
<dbReference type="GO" id="GO:0016616">
    <property type="term" value="F:oxidoreductase activity, acting on the CH-OH group of donors, NAD or NADP as acceptor"/>
    <property type="evidence" value="ECO:0007669"/>
    <property type="project" value="TreeGrafter"/>
</dbReference>
<organism evidence="4 5">
    <name type="scientific">Lepidopterella palustris CBS 459.81</name>
    <dbReference type="NCBI Taxonomy" id="1314670"/>
    <lineage>
        <taxon>Eukaryota</taxon>
        <taxon>Fungi</taxon>
        <taxon>Dikarya</taxon>
        <taxon>Ascomycota</taxon>
        <taxon>Pezizomycotina</taxon>
        <taxon>Dothideomycetes</taxon>
        <taxon>Pleosporomycetidae</taxon>
        <taxon>Mytilinidiales</taxon>
        <taxon>Argynnaceae</taxon>
        <taxon>Lepidopterella</taxon>
    </lineage>
</organism>
<evidence type="ECO:0000256" key="2">
    <source>
        <dbReference type="ARBA" id="ARBA00023445"/>
    </source>
</evidence>
<dbReference type="InterPro" id="IPR050425">
    <property type="entry name" value="NAD(P)_dehydrat-like"/>
</dbReference>
<dbReference type="PANTHER" id="PTHR10366">
    <property type="entry name" value="NAD DEPENDENT EPIMERASE/DEHYDRATASE"/>
    <property type="match status" value="1"/>
</dbReference>
<accession>A0A8E2J947</accession>
<dbReference type="AlphaFoldDB" id="A0A8E2J947"/>
<dbReference type="InterPro" id="IPR001509">
    <property type="entry name" value="Epimerase_deHydtase"/>
</dbReference>
<keyword evidence="1" id="KW-0560">Oxidoreductase</keyword>
<keyword evidence="5" id="KW-1185">Reference proteome</keyword>
<dbReference type="OrthoDB" id="2735536at2759"/>
<evidence type="ECO:0000256" key="1">
    <source>
        <dbReference type="ARBA" id="ARBA00023002"/>
    </source>
</evidence>
<sequence length="355" mass="38793">MSPKRVLITGAYGFVGSHILDQFLSIDVSVRAVVGSEAEEETLRNKFPRTSSAQLDFAIVPDEDLSVPGAYDDALSATPVPFDTVVHTISANPSEEEDCFSHFVNLESDSKRALLESVNAVAPKVRRVIVTSSLHSFATWLAASEVRRTTRSTISSIQSVAATDPEYLLATCRASVDLVNDRLWKFIQNERPRFDLVALCAPSVCGPSIRPLRSLADLEEGNQRAWSMCNSFTIPPDGMLYYTDVRDFAFAHVQAALIPQAGNRRFVISAGTMPSQAVSDIVLKHFPELADRVTPPSPVNPIRSEMLSSALVDSTPATVMLGLVRYRSVDETLTDLAKQLVELEQKVRGIGNGRG</sequence>
<dbReference type="InterPro" id="IPR036291">
    <property type="entry name" value="NAD(P)-bd_dom_sf"/>
</dbReference>
<name>A0A8E2J947_9PEZI</name>
<gene>
    <name evidence="4" type="ORF">K432DRAFT_364902</name>
</gene>
<protein>
    <submittedName>
        <fullName evidence="4">NAD(P)-binding protein</fullName>
    </submittedName>
</protein>
<dbReference type="PANTHER" id="PTHR10366:SF564">
    <property type="entry name" value="STEROL-4-ALPHA-CARBOXYLATE 3-DEHYDROGENASE, DECARBOXYLATING"/>
    <property type="match status" value="1"/>
</dbReference>
<reference evidence="4 5" key="1">
    <citation type="journal article" date="2016" name="Nat. Commun.">
        <title>Ectomycorrhizal ecology is imprinted in the genome of the dominant symbiotic fungus Cenococcum geophilum.</title>
        <authorList>
            <consortium name="DOE Joint Genome Institute"/>
            <person name="Peter M."/>
            <person name="Kohler A."/>
            <person name="Ohm R.A."/>
            <person name="Kuo A."/>
            <person name="Krutzmann J."/>
            <person name="Morin E."/>
            <person name="Arend M."/>
            <person name="Barry K.W."/>
            <person name="Binder M."/>
            <person name="Choi C."/>
            <person name="Clum A."/>
            <person name="Copeland A."/>
            <person name="Grisel N."/>
            <person name="Haridas S."/>
            <person name="Kipfer T."/>
            <person name="LaButti K."/>
            <person name="Lindquist E."/>
            <person name="Lipzen A."/>
            <person name="Maire R."/>
            <person name="Meier B."/>
            <person name="Mihaltcheva S."/>
            <person name="Molinier V."/>
            <person name="Murat C."/>
            <person name="Poggeler S."/>
            <person name="Quandt C.A."/>
            <person name="Sperisen C."/>
            <person name="Tritt A."/>
            <person name="Tisserant E."/>
            <person name="Crous P.W."/>
            <person name="Henrissat B."/>
            <person name="Nehls U."/>
            <person name="Egli S."/>
            <person name="Spatafora J.W."/>
            <person name="Grigoriev I.V."/>
            <person name="Martin F.M."/>
        </authorList>
    </citation>
    <scope>NUCLEOTIDE SEQUENCE [LARGE SCALE GENOMIC DNA]</scope>
    <source>
        <strain evidence="4 5">CBS 459.81</strain>
    </source>
</reference>
<feature type="domain" description="NAD-dependent epimerase/dehydratase" evidence="3">
    <location>
        <begin position="6"/>
        <end position="135"/>
    </location>
</feature>
<dbReference type="Pfam" id="PF01370">
    <property type="entry name" value="Epimerase"/>
    <property type="match status" value="1"/>
</dbReference>
<dbReference type="SUPFAM" id="SSF51735">
    <property type="entry name" value="NAD(P)-binding Rossmann-fold domains"/>
    <property type="match status" value="1"/>
</dbReference>
<dbReference type="Proteomes" id="UP000250266">
    <property type="component" value="Unassembled WGS sequence"/>
</dbReference>
<evidence type="ECO:0000313" key="5">
    <source>
        <dbReference type="Proteomes" id="UP000250266"/>
    </source>
</evidence>